<reference evidence="2 3" key="1">
    <citation type="journal article" date="2011" name="J. Bacteriol.">
        <title>Complete genome sequence of Burkholderia rhizoxinica, an endosymbiont of Rhizopus microsporus.</title>
        <authorList>
            <person name="Lackner G."/>
            <person name="Moebius N."/>
            <person name="Partida-Martinez L."/>
            <person name="Hertweck C."/>
        </authorList>
    </citation>
    <scope>NUCLEOTIDE SEQUENCE [LARGE SCALE GENOMIC DNA]</scope>
    <source>
        <strain evidence="3">DSM 19002 / CIP 109453 / HKI 454</strain>
    </source>
</reference>
<evidence type="ECO:0000313" key="2">
    <source>
        <dbReference type="EMBL" id="CBW76145.1"/>
    </source>
</evidence>
<evidence type="ECO:0000256" key="1">
    <source>
        <dbReference type="SAM" id="MobiDB-lite"/>
    </source>
</evidence>
<dbReference type="AlphaFoldDB" id="E5ALX4"/>
<gene>
    <name evidence="2" type="ordered locus">RBRH_02163</name>
</gene>
<accession>E5ALX4</accession>
<dbReference type="Proteomes" id="UP000007437">
    <property type="component" value="Chromosome"/>
</dbReference>
<name>E5ALX4_MYCRK</name>
<dbReference type="KEGG" id="brh:RBRH_02163"/>
<evidence type="ECO:0000313" key="3">
    <source>
        <dbReference type="Proteomes" id="UP000007437"/>
    </source>
</evidence>
<protein>
    <submittedName>
        <fullName evidence="2">Uncharacterized protein</fullName>
    </submittedName>
</protein>
<feature type="region of interest" description="Disordered" evidence="1">
    <location>
        <begin position="42"/>
        <end position="74"/>
    </location>
</feature>
<sequence>MAKLPHARVAHAHSHNGTVFRIGPQNPFFALTFGPTYIRQKPHQAAYPPLSKPSRNPRRSFDSDHAIASSAVRL</sequence>
<organism evidence="2 3">
    <name type="scientific">Mycetohabitans rhizoxinica (strain DSM 19002 / CIP 109453 / HKI 454)</name>
    <name type="common">Paraburkholderia rhizoxinica</name>
    <dbReference type="NCBI Taxonomy" id="882378"/>
    <lineage>
        <taxon>Bacteria</taxon>
        <taxon>Pseudomonadati</taxon>
        <taxon>Pseudomonadota</taxon>
        <taxon>Betaproteobacteria</taxon>
        <taxon>Burkholderiales</taxon>
        <taxon>Burkholderiaceae</taxon>
        <taxon>Mycetohabitans</taxon>
    </lineage>
</organism>
<dbReference type="HOGENOM" id="CLU_2680679_0_0_4"/>
<dbReference type="EMBL" id="FR687359">
    <property type="protein sequence ID" value="CBW76145.1"/>
    <property type="molecule type" value="Genomic_DNA"/>
</dbReference>
<proteinExistence type="predicted"/>